<feature type="compositionally biased region" description="Polar residues" evidence="1">
    <location>
        <begin position="28"/>
        <end position="38"/>
    </location>
</feature>
<feature type="region of interest" description="Disordered" evidence="1">
    <location>
        <begin position="131"/>
        <end position="163"/>
    </location>
</feature>
<accession>A0A8S1HQ13</accession>
<feature type="compositionally biased region" description="Basic and acidic residues" evidence="1">
    <location>
        <begin position="39"/>
        <end position="48"/>
    </location>
</feature>
<gene>
    <name evidence="2" type="ORF">CAUJ_LOCUS13224</name>
</gene>
<organism evidence="2 3">
    <name type="scientific">Caenorhabditis auriculariae</name>
    <dbReference type="NCBI Taxonomy" id="2777116"/>
    <lineage>
        <taxon>Eukaryota</taxon>
        <taxon>Metazoa</taxon>
        <taxon>Ecdysozoa</taxon>
        <taxon>Nematoda</taxon>
        <taxon>Chromadorea</taxon>
        <taxon>Rhabditida</taxon>
        <taxon>Rhabditina</taxon>
        <taxon>Rhabditomorpha</taxon>
        <taxon>Rhabditoidea</taxon>
        <taxon>Rhabditidae</taxon>
        <taxon>Peloderinae</taxon>
        <taxon>Caenorhabditis</taxon>
    </lineage>
</organism>
<keyword evidence="3" id="KW-1185">Reference proteome</keyword>
<dbReference type="Proteomes" id="UP000835052">
    <property type="component" value="Unassembled WGS sequence"/>
</dbReference>
<feature type="compositionally biased region" description="Basic and acidic residues" evidence="1">
    <location>
        <begin position="251"/>
        <end position="260"/>
    </location>
</feature>
<evidence type="ECO:0000313" key="2">
    <source>
        <dbReference type="EMBL" id="CAD6197315.1"/>
    </source>
</evidence>
<feature type="region of interest" description="Disordered" evidence="1">
    <location>
        <begin position="177"/>
        <end position="199"/>
    </location>
</feature>
<comment type="caution">
    <text evidence="2">The sequence shown here is derived from an EMBL/GenBank/DDBJ whole genome shotgun (WGS) entry which is preliminary data.</text>
</comment>
<dbReference type="EMBL" id="CAJGYM010000090">
    <property type="protein sequence ID" value="CAD6197315.1"/>
    <property type="molecule type" value="Genomic_DNA"/>
</dbReference>
<dbReference type="AlphaFoldDB" id="A0A8S1HQ13"/>
<feature type="region of interest" description="Disordered" evidence="1">
    <location>
        <begin position="251"/>
        <end position="276"/>
    </location>
</feature>
<evidence type="ECO:0000256" key="1">
    <source>
        <dbReference type="SAM" id="MobiDB-lite"/>
    </source>
</evidence>
<name>A0A8S1HQ13_9PELO</name>
<proteinExistence type="predicted"/>
<feature type="compositionally biased region" description="Basic and acidic residues" evidence="1">
    <location>
        <begin position="131"/>
        <end position="141"/>
    </location>
</feature>
<protein>
    <submittedName>
        <fullName evidence="2">Uncharacterized protein</fullName>
    </submittedName>
</protein>
<feature type="compositionally biased region" description="Low complexity" evidence="1">
    <location>
        <begin position="75"/>
        <end position="85"/>
    </location>
</feature>
<reference evidence="2" key="1">
    <citation type="submission" date="2020-10" db="EMBL/GenBank/DDBJ databases">
        <authorList>
            <person name="Kikuchi T."/>
        </authorList>
    </citation>
    <scope>NUCLEOTIDE SEQUENCE</scope>
    <source>
        <strain evidence="2">NKZ352</strain>
    </source>
</reference>
<feature type="compositionally biased region" description="Polar residues" evidence="1">
    <location>
        <begin position="55"/>
        <end position="65"/>
    </location>
</feature>
<sequence>MSDNSRAASPAKKDTVPGTYASAVGNDGTATLPTSRIENVSDVHDYDRQFPALPTSDQRPRTATSRPYRGPMLRTTSPTSTSATTGARQGSLRRRQLNGASAALNVLPANLRPVGNSVVEPLETCQDRVVDSEQTGDHEGDGLAGTPADVFQGAGRPSHPSTITLDVENLSFSVNVASSSGGKVESPNEYGKSAVDSNMNNKAEQISETLSSRGVDVRDSSAAESLLNSSADLLSRAKNFLTQPRSATRLRYSDDSKLDKSLGGGKENSDGLSTAPPNDDALAMLLKDFAQGTVERPIIINLTHFCDHDDEHKNRNKELIKKMFQMENSKDKPNVGSSPALDKRFHVKCIEATKTVSCVRQKPTKSELDPNNNCTQVQSSRVVLKTTFCAEDFRTPTQRGRRLFQERLRHTPSDAEIFFRAKFNPCSSSIKRENLTQWELREVGKRILRDRTNWPMKKLDREYFDQINHDFKTLMSEAIREATEDSCEPQGTQSN</sequence>
<evidence type="ECO:0000313" key="3">
    <source>
        <dbReference type="Proteomes" id="UP000835052"/>
    </source>
</evidence>
<feature type="region of interest" description="Disordered" evidence="1">
    <location>
        <begin position="1"/>
        <end position="93"/>
    </location>
</feature>